<evidence type="ECO:0000256" key="2">
    <source>
        <dbReference type="ARBA" id="ARBA00004496"/>
    </source>
</evidence>
<dbReference type="OrthoDB" id="19714at2759"/>
<dbReference type="GO" id="GO:0005634">
    <property type="term" value="C:nucleus"/>
    <property type="evidence" value="ECO:0007669"/>
    <property type="project" value="UniProtKB-SubCell"/>
</dbReference>
<dbReference type="AlphaFoldDB" id="A0A9P7BCX7"/>
<evidence type="ECO:0000313" key="8">
    <source>
        <dbReference type="EMBL" id="KAG0670885.1"/>
    </source>
</evidence>
<comment type="caution">
    <text evidence="8">The sequence shown here is derived from an EMBL/GenBank/DDBJ whole genome shotgun (WGS) entry which is preliminary data.</text>
</comment>
<dbReference type="Pfam" id="PF03517">
    <property type="entry name" value="Voldacs"/>
    <property type="match status" value="1"/>
</dbReference>
<evidence type="ECO:0000256" key="3">
    <source>
        <dbReference type="ARBA" id="ARBA00006172"/>
    </source>
</evidence>
<proteinExistence type="inferred from homology"/>
<dbReference type="GO" id="GO:0005737">
    <property type="term" value="C:cytoplasm"/>
    <property type="evidence" value="ECO:0007669"/>
    <property type="project" value="UniProtKB-SubCell"/>
</dbReference>
<reference evidence="8 9" key="1">
    <citation type="submission" date="2020-11" db="EMBL/GenBank/DDBJ databases">
        <title>Kefir isolates.</title>
        <authorList>
            <person name="Marcisauskas S."/>
            <person name="Kim Y."/>
            <person name="Blasche S."/>
        </authorList>
    </citation>
    <scope>NUCLEOTIDE SEQUENCE [LARGE SCALE GENOMIC DNA]</scope>
    <source>
        <strain evidence="8 9">OG2</strain>
    </source>
</reference>
<comment type="subcellular location">
    <subcellularLocation>
        <location evidence="2">Cytoplasm</location>
    </subcellularLocation>
    <subcellularLocation>
        <location evidence="1">Nucleus</location>
    </subcellularLocation>
</comment>
<evidence type="ECO:0000256" key="7">
    <source>
        <dbReference type="SAM" id="MobiDB-lite"/>
    </source>
</evidence>
<name>A0A9P7BCX7_MAUEX</name>
<accession>A0A9P7BCX7</accession>
<keyword evidence="5" id="KW-0963">Cytoplasm</keyword>
<dbReference type="Proteomes" id="UP000750334">
    <property type="component" value="Unassembled WGS sequence"/>
</dbReference>
<gene>
    <name evidence="8" type="primary">LOT5</name>
    <name evidence="8" type="ORF">C6P45_001650</name>
</gene>
<keyword evidence="6" id="KW-0539">Nucleus</keyword>
<dbReference type="InterPro" id="IPR039924">
    <property type="entry name" value="ICln/Lot5/Saf5"/>
</dbReference>
<evidence type="ECO:0000256" key="1">
    <source>
        <dbReference type="ARBA" id="ARBA00004123"/>
    </source>
</evidence>
<evidence type="ECO:0000256" key="5">
    <source>
        <dbReference type="ARBA" id="ARBA00022490"/>
    </source>
</evidence>
<evidence type="ECO:0000313" key="9">
    <source>
        <dbReference type="Proteomes" id="UP000750334"/>
    </source>
</evidence>
<evidence type="ECO:0000256" key="4">
    <source>
        <dbReference type="ARBA" id="ARBA00015935"/>
    </source>
</evidence>
<dbReference type="EMBL" id="PUHR01000018">
    <property type="protein sequence ID" value="KAG0670885.1"/>
    <property type="molecule type" value="Genomic_DNA"/>
</dbReference>
<feature type="region of interest" description="Disordered" evidence="7">
    <location>
        <begin position="69"/>
        <end position="99"/>
    </location>
</feature>
<comment type="similarity">
    <text evidence="3">Belongs to the LOT5 family.</text>
</comment>
<protein>
    <recommendedName>
        <fullName evidence="4">Protein LOT5</fullName>
    </recommendedName>
</protein>
<sequence length="314" mass="35734">MNNQRQTCQVIWVKPTIENVIPYMQYKRTQPEGTLGNDYIETSQDLLLGGGRDLIMSLIGSTIPKFENNEKHDNNNIPYNNDSDMVGEDTTTNKERMNSENSLDPVELFILNHCIILWFDGLGHGIQVPYGSVIYHASRRINYRNEGHKLEILLGLERDEVLDQFFPREQQLQPDTDEELDVNEYTMSSVEIILTPKYSMYDRHYSANIETLFTFANFGINRGDDMVNNCNEAMAIALELSNQNDFDSTTEPSEEHSMDIEPQENTVYTGMLDTINGNHNSLHNTGFADDLDSNDITNQGISRDGNDAGMSLEL</sequence>
<organism evidence="8 9">
    <name type="scientific">Maudiozyma exigua</name>
    <name type="common">Yeast</name>
    <name type="synonym">Kazachstania exigua</name>
    <dbReference type="NCBI Taxonomy" id="34358"/>
    <lineage>
        <taxon>Eukaryota</taxon>
        <taxon>Fungi</taxon>
        <taxon>Dikarya</taxon>
        <taxon>Ascomycota</taxon>
        <taxon>Saccharomycotina</taxon>
        <taxon>Saccharomycetes</taxon>
        <taxon>Saccharomycetales</taxon>
        <taxon>Saccharomycetaceae</taxon>
        <taxon>Maudiozyma</taxon>
    </lineage>
</organism>
<evidence type="ECO:0000256" key="6">
    <source>
        <dbReference type="ARBA" id="ARBA00023242"/>
    </source>
</evidence>
<keyword evidence="9" id="KW-1185">Reference proteome</keyword>